<feature type="transmembrane region" description="Helical" evidence="1">
    <location>
        <begin position="46"/>
        <end position="66"/>
    </location>
</feature>
<organism evidence="2 3">
    <name type="scientific">Modestobacter versicolor</name>
    <dbReference type="NCBI Taxonomy" id="429133"/>
    <lineage>
        <taxon>Bacteria</taxon>
        <taxon>Bacillati</taxon>
        <taxon>Actinomycetota</taxon>
        <taxon>Actinomycetes</taxon>
        <taxon>Geodermatophilales</taxon>
        <taxon>Geodermatophilaceae</taxon>
        <taxon>Modestobacter</taxon>
    </lineage>
</organism>
<evidence type="ECO:0000256" key="1">
    <source>
        <dbReference type="SAM" id="Phobius"/>
    </source>
</evidence>
<dbReference type="RefSeq" id="WP_183513711.1">
    <property type="nucleotide sequence ID" value="NZ_JACIBU010000001.1"/>
</dbReference>
<comment type="caution">
    <text evidence="2">The sequence shown here is derived from an EMBL/GenBank/DDBJ whole genome shotgun (WGS) entry which is preliminary data.</text>
</comment>
<sequence length="172" mass="18470">MSRRGWVSARDAAEQWRLLSVYDDGWCVAPVAVPTAEDTRRRVRALIGWMVVVVGLFAASAAAAVWATGLPWLTWVLLAASLGAGTVAAVRAARRRAEQRPPVFDSAAAHLAGTPGVTRVPLGQVRSVAVQRQGHEDVVTVTVRKGRPLVYRSPDRTLGRLFTAWSPSPPAG</sequence>
<evidence type="ECO:0000313" key="3">
    <source>
        <dbReference type="Proteomes" id="UP000580718"/>
    </source>
</evidence>
<gene>
    <name evidence="2" type="ORF">FHX36_002068</name>
</gene>
<dbReference type="EMBL" id="JACIBU010000001">
    <property type="protein sequence ID" value="MBB3676333.1"/>
    <property type="molecule type" value="Genomic_DNA"/>
</dbReference>
<keyword evidence="1" id="KW-0812">Transmembrane</keyword>
<proteinExistence type="predicted"/>
<keyword evidence="1" id="KW-0472">Membrane</keyword>
<protein>
    <submittedName>
        <fullName evidence="2">Uncharacterized protein</fullName>
    </submittedName>
</protein>
<evidence type="ECO:0000313" key="2">
    <source>
        <dbReference type="EMBL" id="MBB3676333.1"/>
    </source>
</evidence>
<feature type="transmembrane region" description="Helical" evidence="1">
    <location>
        <begin position="72"/>
        <end position="90"/>
    </location>
</feature>
<reference evidence="2 3" key="1">
    <citation type="submission" date="2020-08" db="EMBL/GenBank/DDBJ databases">
        <title>Sequencing the genomes of 1000 actinobacteria strains.</title>
        <authorList>
            <person name="Klenk H.-P."/>
        </authorList>
    </citation>
    <scope>NUCLEOTIDE SEQUENCE [LARGE SCALE GENOMIC DNA]</scope>
    <source>
        <strain evidence="2 3">DSM 16678</strain>
    </source>
</reference>
<keyword evidence="1" id="KW-1133">Transmembrane helix</keyword>
<dbReference type="Proteomes" id="UP000580718">
    <property type="component" value="Unassembled WGS sequence"/>
</dbReference>
<dbReference type="AlphaFoldDB" id="A0A839Y9A4"/>
<name>A0A839Y9A4_9ACTN</name>
<accession>A0A839Y9A4</accession>